<reference evidence="5 8" key="2">
    <citation type="submission" date="2019-07" db="EMBL/GenBank/DDBJ databases">
        <title>Whole genome shotgun sequence of Myxococcus fulvus NBRC 100333.</title>
        <authorList>
            <person name="Hosoyama A."/>
            <person name="Uohara A."/>
            <person name="Ohji S."/>
            <person name="Ichikawa N."/>
        </authorList>
    </citation>
    <scope>NUCLEOTIDE SEQUENCE [LARGE SCALE GENOMIC DNA]</scope>
    <source>
        <strain evidence="5 8">NBRC 100333</strain>
    </source>
</reference>
<dbReference type="AlphaFoldDB" id="A0A511TJ41"/>
<dbReference type="InterPro" id="IPR036388">
    <property type="entry name" value="WH-like_DNA-bd_sf"/>
</dbReference>
<dbReference type="InterPro" id="IPR000792">
    <property type="entry name" value="Tscrpt_reg_LuxR_C"/>
</dbReference>
<dbReference type="Proteomes" id="UP000321514">
    <property type="component" value="Unassembled WGS sequence"/>
</dbReference>
<reference evidence="6 7" key="1">
    <citation type="submission" date="2016-10" db="EMBL/GenBank/DDBJ databases">
        <authorList>
            <person name="Varghese N."/>
            <person name="Submissions S."/>
        </authorList>
    </citation>
    <scope>NUCLEOTIDE SEQUENCE [LARGE SCALE GENOMIC DNA]</scope>
    <source>
        <strain evidence="6 7">DSM 16525</strain>
    </source>
</reference>
<evidence type="ECO:0000313" key="7">
    <source>
        <dbReference type="Proteomes" id="UP000183760"/>
    </source>
</evidence>
<dbReference type="Proteomes" id="UP000183760">
    <property type="component" value="Unassembled WGS sequence"/>
</dbReference>
<dbReference type="GO" id="GO:0003677">
    <property type="term" value="F:DNA binding"/>
    <property type="evidence" value="ECO:0007669"/>
    <property type="project" value="UniProtKB-KW"/>
</dbReference>
<evidence type="ECO:0000256" key="2">
    <source>
        <dbReference type="ARBA" id="ARBA00023125"/>
    </source>
</evidence>
<evidence type="ECO:0000313" key="6">
    <source>
        <dbReference type="EMBL" id="SEU42263.1"/>
    </source>
</evidence>
<evidence type="ECO:0000313" key="5">
    <source>
        <dbReference type="EMBL" id="GEN13238.1"/>
    </source>
</evidence>
<keyword evidence="3" id="KW-0804">Transcription</keyword>
<evidence type="ECO:0000256" key="1">
    <source>
        <dbReference type="ARBA" id="ARBA00023015"/>
    </source>
</evidence>
<evidence type="ECO:0000256" key="3">
    <source>
        <dbReference type="ARBA" id="ARBA00023163"/>
    </source>
</evidence>
<dbReference type="PANTHER" id="PTHR44688:SF16">
    <property type="entry name" value="DNA-BINDING TRANSCRIPTIONAL ACTIVATOR DEVR_DOSR"/>
    <property type="match status" value="1"/>
</dbReference>
<dbReference type="EMBL" id="BJXR01000076">
    <property type="protein sequence ID" value="GEN13238.1"/>
    <property type="molecule type" value="Genomic_DNA"/>
</dbReference>
<keyword evidence="2" id="KW-0238">DNA-binding</keyword>
<dbReference type="InterPro" id="IPR016032">
    <property type="entry name" value="Sig_transdc_resp-reg_C-effctor"/>
</dbReference>
<dbReference type="PROSITE" id="PS50043">
    <property type="entry name" value="HTH_LUXR_2"/>
    <property type="match status" value="1"/>
</dbReference>
<dbReference type="PANTHER" id="PTHR44688">
    <property type="entry name" value="DNA-BINDING TRANSCRIPTIONAL ACTIVATOR DEVR_DOSR"/>
    <property type="match status" value="1"/>
</dbReference>
<dbReference type="OrthoDB" id="5498357at2"/>
<evidence type="ECO:0000313" key="8">
    <source>
        <dbReference type="Proteomes" id="UP000321514"/>
    </source>
</evidence>
<proteinExistence type="predicted"/>
<dbReference type="Gene3D" id="1.10.10.10">
    <property type="entry name" value="Winged helix-like DNA-binding domain superfamily/Winged helix DNA-binding domain"/>
    <property type="match status" value="1"/>
</dbReference>
<organism evidence="5 8">
    <name type="scientific">Myxococcus fulvus</name>
    <dbReference type="NCBI Taxonomy" id="33"/>
    <lineage>
        <taxon>Bacteria</taxon>
        <taxon>Pseudomonadati</taxon>
        <taxon>Myxococcota</taxon>
        <taxon>Myxococcia</taxon>
        <taxon>Myxococcales</taxon>
        <taxon>Cystobacterineae</taxon>
        <taxon>Myxococcaceae</taxon>
        <taxon>Myxococcus</taxon>
    </lineage>
</organism>
<protein>
    <submittedName>
        <fullName evidence="6">Regulatory protein, luxR family</fullName>
    </submittedName>
</protein>
<keyword evidence="7" id="KW-1185">Reference proteome</keyword>
<sequence>MRGGTLRSSQVHALVRLLNEAHELPPAAELRSRHLLRGICRILEAEAGACVLEPDFRPGARRGFAALVLEGWDGQAVAALDALRRLGSGCNPAIRSLRERGASAPEGIVTATRRELVEDRTWYGAPYVDRYLRPTGLDDSLYSSRWSGTTGAARGIGIYRARNARPFDVADRELLHLFHTECGAMLEPRAPPRSAPPAPALSPRERQTLTLLLQGLGDKQIAARLGISRFTVNQYTKVLYRHFGVQSRAALIARMLTSGLHRADEVDECPQRRREVVTAGVVEHRTREARPP</sequence>
<accession>A0A511TJ41</accession>
<dbReference type="PRINTS" id="PR00038">
    <property type="entry name" value="HTHLUXR"/>
</dbReference>
<dbReference type="SMART" id="SM00421">
    <property type="entry name" value="HTH_LUXR"/>
    <property type="match status" value="1"/>
</dbReference>
<gene>
    <name evidence="5" type="ORF">MFU01_82750</name>
    <name evidence="6" type="ORF">SAMN05443572_11915</name>
</gene>
<keyword evidence="1" id="KW-0805">Transcription regulation</keyword>
<name>A0A511TJ41_MYXFU</name>
<comment type="caution">
    <text evidence="5">The sequence shown here is derived from an EMBL/GenBank/DDBJ whole genome shotgun (WGS) entry which is preliminary data.</text>
</comment>
<evidence type="ECO:0000259" key="4">
    <source>
        <dbReference type="PROSITE" id="PS50043"/>
    </source>
</evidence>
<dbReference type="SUPFAM" id="SSF46894">
    <property type="entry name" value="C-terminal effector domain of the bipartite response regulators"/>
    <property type="match status" value="1"/>
</dbReference>
<feature type="domain" description="HTH luxR-type" evidence="4">
    <location>
        <begin position="194"/>
        <end position="259"/>
    </location>
</feature>
<dbReference type="GO" id="GO:0006355">
    <property type="term" value="P:regulation of DNA-templated transcription"/>
    <property type="evidence" value="ECO:0007669"/>
    <property type="project" value="InterPro"/>
</dbReference>
<dbReference type="Pfam" id="PF00196">
    <property type="entry name" value="GerE"/>
    <property type="match status" value="1"/>
</dbReference>
<dbReference type="EMBL" id="FOIB01000019">
    <property type="protein sequence ID" value="SEU42263.1"/>
    <property type="molecule type" value="Genomic_DNA"/>
</dbReference>